<evidence type="ECO:0000259" key="2">
    <source>
        <dbReference type="Pfam" id="PF18990"/>
    </source>
</evidence>
<keyword evidence="4" id="KW-1185">Reference proteome</keyword>
<dbReference type="Gene3D" id="2.40.160.60">
    <property type="entry name" value="Outer membrane protein transport protein (OMPP1/FadL/TodX)"/>
    <property type="match status" value="1"/>
</dbReference>
<reference evidence="3 4" key="1">
    <citation type="submission" date="2018-03" db="EMBL/GenBank/DDBJ databases">
        <title>Genomic Encyclopedia of Archaeal and Bacterial Type Strains, Phase II (KMG-II): from individual species to whole genera.</title>
        <authorList>
            <person name="Goeker M."/>
        </authorList>
    </citation>
    <scope>NUCLEOTIDE SEQUENCE [LARGE SCALE GENOMIC DNA]</scope>
    <source>
        <strain evidence="3 4">DSM 28229</strain>
    </source>
</reference>
<dbReference type="OrthoDB" id="975426at2"/>
<accession>A0A315ZES6</accession>
<dbReference type="InterPro" id="IPR043781">
    <property type="entry name" value="DUF5723"/>
</dbReference>
<dbReference type="AlphaFoldDB" id="A0A315ZES6"/>
<dbReference type="EMBL" id="QGDO01000001">
    <property type="protein sequence ID" value="PWJ44065.1"/>
    <property type="molecule type" value="Genomic_DNA"/>
</dbReference>
<feature type="region of interest" description="Disordered" evidence="1">
    <location>
        <begin position="461"/>
        <end position="480"/>
    </location>
</feature>
<dbReference type="Pfam" id="PF18990">
    <property type="entry name" value="DUF5723"/>
    <property type="match status" value="1"/>
</dbReference>
<protein>
    <recommendedName>
        <fullName evidence="2">DUF5723 domain-containing protein</fullName>
    </recommendedName>
</protein>
<dbReference type="Proteomes" id="UP000245535">
    <property type="component" value="Unassembled WGS sequence"/>
</dbReference>
<name>A0A315ZES6_SEDFL</name>
<gene>
    <name evidence="3" type="ORF">BC781_101415</name>
</gene>
<sequence length="480" mass="52511">MKTINRFFLTFILCAIAGISFAQDNMLYYMGSLPQSTHLNPARRTNYGTTIVLPGSNFGFSAQSLASFNEMFTKSEITGEYAMDYEKFLNSLEDGVNPMVFNASTELLGIYTKSKNGTFNLSLSTGINSFTGFEKDMIGMLAKGLGDEDYIGRPIEIAPVIDFMHYHKLMIGGSRKINDKLNIGVNFNLLMGQAAFSMNQASLKVRQGLASENYAISTESNASAYTAGYANTVDLTEGSVSADDFIDSFMEDPVGSAFSTSNMGFTVDLGATYQFTEKLFFEASVRNLGKQITFKKDLQKYSVELNDESLAFDGIDPAELTSGGELSFIDTDDLYSFENDGETGEFTIALPTTYMAGARYELTRTTTTGAMLSGTSYRDDFFTTFAMSIDQEVGDFIGLGFNYAINKFGHQVGTAVTVGLPGIKVYLATDNALAAVKALDAKTVNLRAGVTLNFGRKLESERSKTDRKARKKSQQSLILE</sequence>
<proteinExistence type="predicted"/>
<comment type="caution">
    <text evidence="3">The sequence shown here is derived from an EMBL/GenBank/DDBJ whole genome shotgun (WGS) entry which is preliminary data.</text>
</comment>
<evidence type="ECO:0000313" key="3">
    <source>
        <dbReference type="EMBL" id="PWJ44065.1"/>
    </source>
</evidence>
<organism evidence="3 4">
    <name type="scientific">Sediminitomix flava</name>
    <dbReference type="NCBI Taxonomy" id="379075"/>
    <lineage>
        <taxon>Bacteria</taxon>
        <taxon>Pseudomonadati</taxon>
        <taxon>Bacteroidota</taxon>
        <taxon>Cytophagia</taxon>
        <taxon>Cytophagales</taxon>
        <taxon>Flammeovirgaceae</taxon>
        <taxon>Sediminitomix</taxon>
    </lineage>
</organism>
<evidence type="ECO:0000256" key="1">
    <source>
        <dbReference type="SAM" id="MobiDB-lite"/>
    </source>
</evidence>
<evidence type="ECO:0000313" key="4">
    <source>
        <dbReference type="Proteomes" id="UP000245535"/>
    </source>
</evidence>
<feature type="domain" description="DUF5723" evidence="2">
    <location>
        <begin position="41"/>
        <end position="430"/>
    </location>
</feature>
<dbReference type="RefSeq" id="WP_109615587.1">
    <property type="nucleotide sequence ID" value="NZ_QGDO01000001.1"/>
</dbReference>